<reference evidence="2 3" key="1">
    <citation type="submission" date="2018-11" db="EMBL/GenBank/DDBJ databases">
        <title>Genome sequencing of Lachnoanaerobaculum sp. KCOM 2030 (= ChDC B114).</title>
        <authorList>
            <person name="Kook J.-K."/>
            <person name="Park S.-N."/>
            <person name="Lim Y.K."/>
        </authorList>
    </citation>
    <scope>NUCLEOTIDE SEQUENCE [LARGE SCALE GENOMIC DNA]</scope>
    <source>
        <strain evidence="2 3">KCOM 2030</strain>
    </source>
</reference>
<dbReference type="AlphaFoldDB" id="A0A3P3QY58"/>
<sequence length="74" mass="8703">MKEFLKQEILWALFILVVQIIAGFLVTHFILHTTWDLKSTISGYSFIVFWGLYLIIKICIAIFKRVKSQKGRNI</sequence>
<name>A0A3P3QY58_9FIRM</name>
<comment type="caution">
    <text evidence="2">The sequence shown here is derived from an EMBL/GenBank/DDBJ whole genome shotgun (WGS) entry which is preliminary data.</text>
</comment>
<feature type="transmembrane region" description="Helical" evidence="1">
    <location>
        <begin position="9"/>
        <end position="31"/>
    </location>
</feature>
<proteinExistence type="predicted"/>
<protein>
    <recommendedName>
        <fullName evidence="4">CPBP family intramembrane metalloprotease</fullName>
    </recommendedName>
</protein>
<keyword evidence="3" id="KW-1185">Reference proteome</keyword>
<feature type="transmembrane region" description="Helical" evidence="1">
    <location>
        <begin position="43"/>
        <end position="63"/>
    </location>
</feature>
<keyword evidence="1" id="KW-0812">Transmembrane</keyword>
<evidence type="ECO:0000256" key="1">
    <source>
        <dbReference type="SAM" id="Phobius"/>
    </source>
</evidence>
<accession>A0A3P3QY58</accession>
<keyword evidence="1" id="KW-0472">Membrane</keyword>
<organism evidence="2 3">
    <name type="scientific">Lachnoanaerobaculum gingivalis</name>
    <dbReference type="NCBI Taxonomy" id="2490855"/>
    <lineage>
        <taxon>Bacteria</taxon>
        <taxon>Bacillati</taxon>
        <taxon>Bacillota</taxon>
        <taxon>Clostridia</taxon>
        <taxon>Lachnospirales</taxon>
        <taxon>Lachnospiraceae</taxon>
        <taxon>Lachnoanaerobaculum</taxon>
    </lineage>
</organism>
<gene>
    <name evidence="2" type="ORF">EHV10_06550</name>
</gene>
<evidence type="ECO:0000313" key="2">
    <source>
        <dbReference type="EMBL" id="RRJ26181.1"/>
    </source>
</evidence>
<dbReference type="EMBL" id="RRCO01000002">
    <property type="protein sequence ID" value="RRJ26181.1"/>
    <property type="molecule type" value="Genomic_DNA"/>
</dbReference>
<evidence type="ECO:0008006" key="4">
    <source>
        <dbReference type="Google" id="ProtNLM"/>
    </source>
</evidence>
<evidence type="ECO:0000313" key="3">
    <source>
        <dbReference type="Proteomes" id="UP000272490"/>
    </source>
</evidence>
<dbReference type="Proteomes" id="UP000272490">
    <property type="component" value="Unassembled WGS sequence"/>
</dbReference>
<keyword evidence="1" id="KW-1133">Transmembrane helix</keyword>